<name>A0ABS2ZBS1_9BACL</name>
<dbReference type="EMBL" id="JAFHKS010000040">
    <property type="protein sequence ID" value="MBN3544190.1"/>
    <property type="molecule type" value="Genomic_DNA"/>
</dbReference>
<proteinExistence type="predicted"/>
<accession>A0ABS2ZBS1</accession>
<evidence type="ECO:0000313" key="1">
    <source>
        <dbReference type="EMBL" id="MBN3544190.1"/>
    </source>
</evidence>
<sequence>MRILQKYRHLIGSKWEPDTGSESEIIQFETDDQNLFKVKETDPEVNPTLPYQIIV</sequence>
<gene>
    <name evidence="1" type="ORF">JYA64_02645</name>
</gene>
<protein>
    <submittedName>
        <fullName evidence="1">Uncharacterized protein</fullName>
    </submittedName>
</protein>
<reference evidence="1 2" key="1">
    <citation type="submission" date="2021-01" db="EMBL/GenBank/DDBJ databases">
        <title>Genome Sequencing of Type Strains.</title>
        <authorList>
            <person name="Lemaire J.F."/>
            <person name="Inderbitzin P."/>
            <person name="Collins S.B."/>
            <person name="Wespe N."/>
            <person name="Knight-Connoni V."/>
        </authorList>
    </citation>
    <scope>NUCLEOTIDE SEQUENCE [LARGE SCALE GENOMIC DNA]</scope>
    <source>
        <strain evidence="1 2">DSM 14730</strain>
    </source>
</reference>
<evidence type="ECO:0000313" key="2">
    <source>
        <dbReference type="Proteomes" id="UP001319060"/>
    </source>
</evidence>
<dbReference type="Proteomes" id="UP001319060">
    <property type="component" value="Unassembled WGS sequence"/>
</dbReference>
<comment type="caution">
    <text evidence="1">The sequence shown here is derived from an EMBL/GenBank/DDBJ whole genome shotgun (WGS) entry which is preliminary data.</text>
</comment>
<dbReference type="RefSeq" id="WP_188404344.1">
    <property type="nucleotide sequence ID" value="NZ_BMCE01000004.1"/>
</dbReference>
<keyword evidence="2" id="KW-1185">Reference proteome</keyword>
<organism evidence="1 2">
    <name type="scientific">Fictibacillus barbaricus</name>
    <dbReference type="NCBI Taxonomy" id="182136"/>
    <lineage>
        <taxon>Bacteria</taxon>
        <taxon>Bacillati</taxon>
        <taxon>Bacillota</taxon>
        <taxon>Bacilli</taxon>
        <taxon>Bacillales</taxon>
        <taxon>Fictibacillaceae</taxon>
        <taxon>Fictibacillus</taxon>
    </lineage>
</organism>